<feature type="transmembrane region" description="Helical" evidence="1">
    <location>
        <begin position="136"/>
        <end position="161"/>
    </location>
</feature>
<evidence type="ECO:0000256" key="1">
    <source>
        <dbReference type="SAM" id="Phobius"/>
    </source>
</evidence>
<dbReference type="Proteomes" id="UP000887574">
    <property type="component" value="Unplaced"/>
</dbReference>
<dbReference type="WBParaSite" id="jg12320">
    <property type="protein sequence ID" value="jg12320"/>
    <property type="gene ID" value="jg12320"/>
</dbReference>
<reference evidence="3" key="1">
    <citation type="submission" date="2022-11" db="UniProtKB">
        <authorList>
            <consortium name="WormBaseParasite"/>
        </authorList>
    </citation>
    <scope>IDENTIFICATION</scope>
</reference>
<keyword evidence="1" id="KW-1133">Transmembrane helix</keyword>
<accession>A0A915CTR2</accession>
<dbReference type="AlphaFoldDB" id="A0A915CTR2"/>
<keyword evidence="2" id="KW-1185">Reference proteome</keyword>
<protein>
    <submittedName>
        <fullName evidence="3">Tetraspanin</fullName>
    </submittedName>
</protein>
<keyword evidence="1" id="KW-0812">Transmembrane</keyword>
<feature type="transmembrane region" description="Helical" evidence="1">
    <location>
        <begin position="12"/>
        <end position="33"/>
    </location>
</feature>
<name>A0A915CTR2_9BILA</name>
<evidence type="ECO:0000313" key="3">
    <source>
        <dbReference type="WBParaSite" id="jg12320"/>
    </source>
</evidence>
<evidence type="ECO:0000313" key="2">
    <source>
        <dbReference type="Proteomes" id="UP000887574"/>
    </source>
</evidence>
<keyword evidence="1" id="KW-0472">Membrane</keyword>
<organism evidence="2 3">
    <name type="scientific">Ditylenchus dipsaci</name>
    <dbReference type="NCBI Taxonomy" id="166011"/>
    <lineage>
        <taxon>Eukaryota</taxon>
        <taxon>Metazoa</taxon>
        <taxon>Ecdysozoa</taxon>
        <taxon>Nematoda</taxon>
        <taxon>Chromadorea</taxon>
        <taxon>Rhabditida</taxon>
        <taxon>Tylenchina</taxon>
        <taxon>Tylenchomorpha</taxon>
        <taxon>Sphaerularioidea</taxon>
        <taxon>Anguinidae</taxon>
        <taxon>Anguininae</taxon>
        <taxon>Ditylenchus</taxon>
    </lineage>
</organism>
<proteinExistence type="predicted"/>
<sequence length="176" mass="19878">MGCCQKLSRGILIAMNLQMMVLGLLIVGGSIYIRSAFMDTSPNPYEMYELKQQVRIVVSNGYWGVIGLALRLQSNVQERGYRYISLAFQYNLQDALILRDRLACCGDGSQNNYNYQCQQMMQPNCRDVFTDHWNSWIGMGAVFIAGVYGMQLMSIIFSIVMACSSKYTTLNEAPSN</sequence>